<proteinExistence type="predicted"/>
<dbReference type="InParanoid" id="A0A0C3DEH3"/>
<organism evidence="3 4">
    <name type="scientific">Scleroderma citrinum Foug A</name>
    <dbReference type="NCBI Taxonomy" id="1036808"/>
    <lineage>
        <taxon>Eukaryota</taxon>
        <taxon>Fungi</taxon>
        <taxon>Dikarya</taxon>
        <taxon>Basidiomycota</taxon>
        <taxon>Agaricomycotina</taxon>
        <taxon>Agaricomycetes</taxon>
        <taxon>Agaricomycetidae</taxon>
        <taxon>Boletales</taxon>
        <taxon>Sclerodermatineae</taxon>
        <taxon>Sclerodermataceae</taxon>
        <taxon>Scleroderma</taxon>
    </lineage>
</organism>
<feature type="compositionally biased region" description="Basic and acidic residues" evidence="1">
    <location>
        <begin position="84"/>
        <end position="96"/>
    </location>
</feature>
<feature type="compositionally biased region" description="Basic residues" evidence="1">
    <location>
        <begin position="100"/>
        <end position="109"/>
    </location>
</feature>
<sequence>MPQRGECFFGPINPLSLLLWVILKSSTVPGPGHEIPADKIYRPEDVNRDDPNINVIELPPQKKPSFKEQILGMHVIRGTLLGKPDVKEHGERDLRGKATIPRRRGSAAE</sequence>
<gene>
    <name evidence="3" type="ORF">SCLCIDRAFT_136738</name>
</gene>
<dbReference type="AlphaFoldDB" id="A0A0C3DEH3"/>
<evidence type="ECO:0000256" key="1">
    <source>
        <dbReference type="SAM" id="MobiDB-lite"/>
    </source>
</evidence>
<protein>
    <submittedName>
        <fullName evidence="3">Uncharacterized protein</fullName>
    </submittedName>
</protein>
<reference evidence="4" key="2">
    <citation type="submission" date="2015-01" db="EMBL/GenBank/DDBJ databases">
        <title>Evolutionary Origins and Diversification of the Mycorrhizal Mutualists.</title>
        <authorList>
            <consortium name="DOE Joint Genome Institute"/>
            <consortium name="Mycorrhizal Genomics Consortium"/>
            <person name="Kohler A."/>
            <person name="Kuo A."/>
            <person name="Nagy L.G."/>
            <person name="Floudas D."/>
            <person name="Copeland A."/>
            <person name="Barry K.W."/>
            <person name="Cichocki N."/>
            <person name="Veneault-Fourrey C."/>
            <person name="LaButti K."/>
            <person name="Lindquist E.A."/>
            <person name="Lipzen A."/>
            <person name="Lundell T."/>
            <person name="Morin E."/>
            <person name="Murat C."/>
            <person name="Riley R."/>
            <person name="Ohm R."/>
            <person name="Sun H."/>
            <person name="Tunlid A."/>
            <person name="Henrissat B."/>
            <person name="Grigoriev I.V."/>
            <person name="Hibbett D.S."/>
            <person name="Martin F."/>
        </authorList>
    </citation>
    <scope>NUCLEOTIDE SEQUENCE [LARGE SCALE GENOMIC DNA]</scope>
    <source>
        <strain evidence="4">Foug A</strain>
    </source>
</reference>
<dbReference type="EMBL" id="KN822154">
    <property type="protein sequence ID" value="KIM54486.1"/>
    <property type="molecule type" value="Genomic_DNA"/>
</dbReference>
<feature type="signal peptide" evidence="2">
    <location>
        <begin position="1"/>
        <end position="32"/>
    </location>
</feature>
<dbReference type="HOGENOM" id="CLU_156017_1_0_1"/>
<dbReference type="OrthoDB" id="3361009at2759"/>
<name>A0A0C3DEH3_9AGAM</name>
<reference evidence="3 4" key="1">
    <citation type="submission" date="2014-04" db="EMBL/GenBank/DDBJ databases">
        <authorList>
            <consortium name="DOE Joint Genome Institute"/>
            <person name="Kuo A."/>
            <person name="Kohler A."/>
            <person name="Nagy L.G."/>
            <person name="Floudas D."/>
            <person name="Copeland A."/>
            <person name="Barry K.W."/>
            <person name="Cichocki N."/>
            <person name="Veneault-Fourrey C."/>
            <person name="LaButti K."/>
            <person name="Lindquist E.A."/>
            <person name="Lipzen A."/>
            <person name="Lundell T."/>
            <person name="Morin E."/>
            <person name="Murat C."/>
            <person name="Sun H."/>
            <person name="Tunlid A."/>
            <person name="Henrissat B."/>
            <person name="Grigoriev I.V."/>
            <person name="Hibbett D.S."/>
            <person name="Martin F."/>
            <person name="Nordberg H.P."/>
            <person name="Cantor M.N."/>
            <person name="Hua S.X."/>
        </authorList>
    </citation>
    <scope>NUCLEOTIDE SEQUENCE [LARGE SCALE GENOMIC DNA]</scope>
    <source>
        <strain evidence="3 4">Foug A</strain>
    </source>
</reference>
<feature type="region of interest" description="Disordered" evidence="1">
    <location>
        <begin position="84"/>
        <end position="109"/>
    </location>
</feature>
<evidence type="ECO:0000313" key="3">
    <source>
        <dbReference type="EMBL" id="KIM54486.1"/>
    </source>
</evidence>
<evidence type="ECO:0000256" key="2">
    <source>
        <dbReference type="SAM" id="SignalP"/>
    </source>
</evidence>
<feature type="chain" id="PRO_5002163211" evidence="2">
    <location>
        <begin position="33"/>
        <end position="109"/>
    </location>
</feature>
<dbReference type="Proteomes" id="UP000053989">
    <property type="component" value="Unassembled WGS sequence"/>
</dbReference>
<accession>A0A0C3DEH3</accession>
<keyword evidence="2" id="KW-0732">Signal</keyword>
<evidence type="ECO:0000313" key="4">
    <source>
        <dbReference type="Proteomes" id="UP000053989"/>
    </source>
</evidence>
<keyword evidence="4" id="KW-1185">Reference proteome</keyword>